<accession>A0A0F9GX30</accession>
<sequence>MTLDYFIPKSYREKIEGEIAACKPGVHAKWIARRQAAQELWQDHIQNFSDEFMNEINLGISVFSYKQHAKHQKNHLMYYANEHSWLERIRSRNKKIQVKIGVGDGGQCNTEIKRADRGQ</sequence>
<proteinExistence type="predicted"/>
<evidence type="ECO:0000313" key="1">
    <source>
        <dbReference type="EMBL" id="KKL67717.1"/>
    </source>
</evidence>
<dbReference type="AlphaFoldDB" id="A0A0F9GX30"/>
<organism evidence="1">
    <name type="scientific">marine sediment metagenome</name>
    <dbReference type="NCBI Taxonomy" id="412755"/>
    <lineage>
        <taxon>unclassified sequences</taxon>
        <taxon>metagenomes</taxon>
        <taxon>ecological metagenomes</taxon>
    </lineage>
</organism>
<reference evidence="1" key="1">
    <citation type="journal article" date="2015" name="Nature">
        <title>Complex archaea that bridge the gap between prokaryotes and eukaryotes.</title>
        <authorList>
            <person name="Spang A."/>
            <person name="Saw J.H."/>
            <person name="Jorgensen S.L."/>
            <person name="Zaremba-Niedzwiedzka K."/>
            <person name="Martijn J."/>
            <person name="Lind A.E."/>
            <person name="van Eijk R."/>
            <person name="Schleper C."/>
            <person name="Guy L."/>
            <person name="Ettema T.J."/>
        </authorList>
    </citation>
    <scope>NUCLEOTIDE SEQUENCE</scope>
</reference>
<comment type="caution">
    <text evidence="1">The sequence shown here is derived from an EMBL/GenBank/DDBJ whole genome shotgun (WGS) entry which is preliminary data.</text>
</comment>
<name>A0A0F9GX30_9ZZZZ</name>
<gene>
    <name evidence="1" type="ORF">LCGC14_2132180</name>
</gene>
<dbReference type="EMBL" id="LAZR01026770">
    <property type="protein sequence ID" value="KKL67717.1"/>
    <property type="molecule type" value="Genomic_DNA"/>
</dbReference>
<protein>
    <submittedName>
        <fullName evidence="1">Uncharacterized protein</fullName>
    </submittedName>
</protein>